<dbReference type="STRING" id="1891224.BBP83_04190"/>
<dbReference type="FunFam" id="3.30.930.10:FF:000017">
    <property type="entry name" value="Elongation factor P--(R)-beta-lysine ligase"/>
    <property type="match status" value="1"/>
</dbReference>
<dbReference type="PRINTS" id="PR00982">
    <property type="entry name" value="TRNASYNTHLYS"/>
</dbReference>
<dbReference type="GO" id="GO:0006430">
    <property type="term" value="P:lysyl-tRNA aminoacylation"/>
    <property type="evidence" value="ECO:0007669"/>
    <property type="project" value="InterPro"/>
</dbReference>
<dbReference type="InterPro" id="IPR006195">
    <property type="entry name" value="aa-tRNA-synth_II"/>
</dbReference>
<reference evidence="7 8" key="1">
    <citation type="submission" date="2016-07" db="EMBL/GenBank/DDBJ databases">
        <title>Acinetobacter sp. ANC 4603.</title>
        <authorList>
            <person name="Radolfova-Krizova L."/>
            <person name="Nemec A."/>
        </authorList>
    </citation>
    <scope>NUCLEOTIDE SEQUENCE [LARGE SCALE GENOMIC DNA]</scope>
    <source>
        <strain evidence="7 8">ANC 4603</strain>
    </source>
</reference>
<evidence type="ECO:0000313" key="8">
    <source>
        <dbReference type="Proteomes" id="UP000186553"/>
    </source>
</evidence>
<dbReference type="GO" id="GO:0004824">
    <property type="term" value="F:lysine-tRNA ligase activity"/>
    <property type="evidence" value="ECO:0007669"/>
    <property type="project" value="InterPro"/>
</dbReference>
<accession>A0A1C3CXS3</accession>
<organism evidence="7 8">
    <name type="scientific">Acinetobacter celticus</name>
    <dbReference type="NCBI Taxonomy" id="1891224"/>
    <lineage>
        <taxon>Bacteria</taxon>
        <taxon>Pseudomonadati</taxon>
        <taxon>Pseudomonadota</taxon>
        <taxon>Gammaproteobacteria</taxon>
        <taxon>Moraxellales</taxon>
        <taxon>Moraxellaceae</taxon>
        <taxon>Acinetobacter</taxon>
    </lineage>
</organism>
<dbReference type="OrthoDB" id="9802326at2"/>
<evidence type="ECO:0000313" key="7">
    <source>
        <dbReference type="EMBL" id="ODA13596.1"/>
    </source>
</evidence>
<dbReference type="NCBIfam" id="TIGR00462">
    <property type="entry name" value="genX"/>
    <property type="match status" value="1"/>
</dbReference>
<dbReference type="EMBL" id="MBDL01000008">
    <property type="protein sequence ID" value="ODA13596.1"/>
    <property type="molecule type" value="Genomic_DNA"/>
</dbReference>
<keyword evidence="3" id="KW-0547">Nucleotide-binding</keyword>
<evidence type="ECO:0000256" key="2">
    <source>
        <dbReference type="ARBA" id="ARBA00022598"/>
    </source>
</evidence>
<protein>
    <submittedName>
        <fullName evidence="7">EF-P lysine aminoacylase GenX</fullName>
    </submittedName>
</protein>
<dbReference type="AlphaFoldDB" id="A0A1C3CXS3"/>
<dbReference type="Proteomes" id="UP000186553">
    <property type="component" value="Unassembled WGS sequence"/>
</dbReference>
<dbReference type="PROSITE" id="PS50862">
    <property type="entry name" value="AA_TRNA_LIGASE_II"/>
    <property type="match status" value="1"/>
</dbReference>
<dbReference type="Gene3D" id="3.30.930.10">
    <property type="entry name" value="Bira Bifunctional Protein, Domain 2"/>
    <property type="match status" value="1"/>
</dbReference>
<dbReference type="PANTHER" id="PTHR42918:SF6">
    <property type="entry name" value="ELONGATION FACTOR P--(R)-BETA-LYSINE LIGASE"/>
    <property type="match status" value="1"/>
</dbReference>
<proteinExistence type="predicted"/>
<dbReference type="PANTHER" id="PTHR42918">
    <property type="entry name" value="LYSYL-TRNA SYNTHETASE"/>
    <property type="match status" value="1"/>
</dbReference>
<keyword evidence="8" id="KW-1185">Reference proteome</keyword>
<feature type="domain" description="Aminoacyl-transfer RNA synthetases class-II family profile" evidence="6">
    <location>
        <begin position="20"/>
        <end position="323"/>
    </location>
</feature>
<dbReference type="Pfam" id="PF00152">
    <property type="entry name" value="tRNA-synt_2"/>
    <property type="match status" value="1"/>
</dbReference>
<keyword evidence="2" id="KW-0436">Ligase</keyword>
<evidence type="ECO:0000256" key="3">
    <source>
        <dbReference type="ARBA" id="ARBA00022741"/>
    </source>
</evidence>
<dbReference type="SUPFAM" id="SSF55681">
    <property type="entry name" value="Class II aaRS and biotin synthetases"/>
    <property type="match status" value="1"/>
</dbReference>
<dbReference type="NCBIfam" id="NF006828">
    <property type="entry name" value="PRK09350.1"/>
    <property type="match status" value="1"/>
</dbReference>
<dbReference type="GO" id="GO:0005524">
    <property type="term" value="F:ATP binding"/>
    <property type="evidence" value="ECO:0007669"/>
    <property type="project" value="UniProtKB-KW"/>
</dbReference>
<evidence type="ECO:0000259" key="6">
    <source>
        <dbReference type="PROSITE" id="PS50862"/>
    </source>
</evidence>
<evidence type="ECO:0000256" key="4">
    <source>
        <dbReference type="ARBA" id="ARBA00022840"/>
    </source>
</evidence>
<dbReference type="GO" id="GO:0005829">
    <property type="term" value="C:cytosol"/>
    <property type="evidence" value="ECO:0007669"/>
    <property type="project" value="TreeGrafter"/>
</dbReference>
<dbReference type="InterPro" id="IPR018149">
    <property type="entry name" value="Lys-tRNA-synth_II_C"/>
</dbReference>
<dbReference type="InterPro" id="IPR004525">
    <property type="entry name" value="EpmA"/>
</dbReference>
<comment type="catalytic activity">
    <reaction evidence="5">
        <text>D-beta-lysine + L-lysyl-[protein] + ATP = N(6)-((3R)-3,6-diaminohexanoyl)-L-lysyl-[protein] + AMP + diphosphate + H(+)</text>
        <dbReference type="Rhea" id="RHEA:83435"/>
        <dbReference type="Rhea" id="RHEA-COMP:9752"/>
        <dbReference type="Rhea" id="RHEA-COMP:20131"/>
        <dbReference type="ChEBI" id="CHEBI:15378"/>
        <dbReference type="ChEBI" id="CHEBI:29969"/>
        <dbReference type="ChEBI" id="CHEBI:30616"/>
        <dbReference type="ChEBI" id="CHEBI:33019"/>
        <dbReference type="ChEBI" id="CHEBI:84138"/>
        <dbReference type="ChEBI" id="CHEBI:156053"/>
        <dbReference type="ChEBI" id="CHEBI:456215"/>
    </reaction>
    <physiologicalReaction direction="left-to-right" evidence="5">
        <dbReference type="Rhea" id="RHEA:83436"/>
    </physiologicalReaction>
</comment>
<dbReference type="InterPro" id="IPR004364">
    <property type="entry name" value="Aa-tRNA-synt_II"/>
</dbReference>
<gene>
    <name evidence="7" type="ORF">BBP83_04190</name>
</gene>
<comment type="caution">
    <text evidence="7">The sequence shown here is derived from an EMBL/GenBank/DDBJ whole genome shotgun (WGS) entry which is preliminary data.</text>
</comment>
<dbReference type="GO" id="GO:0000049">
    <property type="term" value="F:tRNA binding"/>
    <property type="evidence" value="ECO:0007669"/>
    <property type="project" value="TreeGrafter"/>
</dbReference>
<comment type="subunit">
    <text evidence="1">Homodimer.</text>
</comment>
<evidence type="ECO:0000256" key="1">
    <source>
        <dbReference type="ARBA" id="ARBA00011738"/>
    </source>
</evidence>
<sequence length="327" mass="37224">MSQVNIQYQPTCDLNAMKARAKMYAQLRQFFAERNVLEVETPILSQAGVTDVYLASVQAHRHIQGKKQTHYLQTSPEFAMKRLLASGSGPIYQICKVFRDDEHGRKHNSEFTMLEWYRPDFNLKDLMFEVTDLLNVTLKERFDAVRPTVLSYKHAFIDRLDLNPLQATLQQLKDAARRVGLNLDLGDDRLGYIDLLFSHMVEPSLGFDTPVFLTDFPPELASLAKTALDEDGELVAARFELYIDGLELANAYDELIDANVLRHRFEADNAERKKLALHVMPIDEYLLAALPNMTKCSGIALGIDRLLMIATEQMRLDQVITFPADVS</sequence>
<evidence type="ECO:0000256" key="5">
    <source>
        <dbReference type="ARBA" id="ARBA00052794"/>
    </source>
</evidence>
<dbReference type="InterPro" id="IPR045864">
    <property type="entry name" value="aa-tRNA-synth_II/BPL/LPL"/>
</dbReference>
<keyword evidence="4" id="KW-0067">ATP-binding</keyword>
<name>A0A1C3CXS3_9GAMM</name>